<dbReference type="EMBL" id="KV878253">
    <property type="protein sequence ID" value="OJZ80694.1"/>
    <property type="molecule type" value="Genomic_DNA"/>
</dbReference>
<protein>
    <submittedName>
        <fullName evidence="2">Uncharacterized protein</fullName>
    </submittedName>
</protein>
<keyword evidence="1" id="KW-1133">Transmembrane helix</keyword>
<proteinExistence type="predicted"/>
<evidence type="ECO:0000256" key="1">
    <source>
        <dbReference type="SAM" id="Phobius"/>
    </source>
</evidence>
<feature type="transmembrane region" description="Helical" evidence="1">
    <location>
        <begin position="12"/>
        <end position="32"/>
    </location>
</feature>
<dbReference type="VEuPathDB" id="FungiDB:ASPFODRAFT_52914"/>
<evidence type="ECO:0000313" key="3">
    <source>
        <dbReference type="Proteomes" id="UP000184063"/>
    </source>
</evidence>
<dbReference type="Proteomes" id="UP000184063">
    <property type="component" value="Unassembled WGS sequence"/>
</dbReference>
<evidence type="ECO:0000313" key="2">
    <source>
        <dbReference type="EMBL" id="OJZ80694.1"/>
    </source>
</evidence>
<reference evidence="3" key="1">
    <citation type="journal article" date="2017" name="Genome Biol.">
        <title>Comparative genomics reveals high biological diversity and specific adaptations in the industrially and medically important fungal genus Aspergillus.</title>
        <authorList>
            <person name="de Vries R.P."/>
            <person name="Riley R."/>
            <person name="Wiebenga A."/>
            <person name="Aguilar-Osorio G."/>
            <person name="Amillis S."/>
            <person name="Uchima C.A."/>
            <person name="Anderluh G."/>
            <person name="Asadollahi M."/>
            <person name="Askin M."/>
            <person name="Barry K."/>
            <person name="Battaglia E."/>
            <person name="Bayram O."/>
            <person name="Benocci T."/>
            <person name="Braus-Stromeyer S.A."/>
            <person name="Caldana C."/>
            <person name="Canovas D."/>
            <person name="Cerqueira G.C."/>
            <person name="Chen F."/>
            <person name="Chen W."/>
            <person name="Choi C."/>
            <person name="Clum A."/>
            <person name="Dos Santos R.A."/>
            <person name="Damasio A.R."/>
            <person name="Diallinas G."/>
            <person name="Emri T."/>
            <person name="Fekete E."/>
            <person name="Flipphi M."/>
            <person name="Freyberg S."/>
            <person name="Gallo A."/>
            <person name="Gournas C."/>
            <person name="Habgood R."/>
            <person name="Hainaut M."/>
            <person name="Harispe M.L."/>
            <person name="Henrissat B."/>
            <person name="Hilden K.S."/>
            <person name="Hope R."/>
            <person name="Hossain A."/>
            <person name="Karabika E."/>
            <person name="Karaffa L."/>
            <person name="Karanyi Z."/>
            <person name="Krasevec N."/>
            <person name="Kuo A."/>
            <person name="Kusch H."/>
            <person name="LaButti K."/>
            <person name="Lagendijk E.L."/>
            <person name="Lapidus A."/>
            <person name="Levasseur A."/>
            <person name="Lindquist E."/>
            <person name="Lipzen A."/>
            <person name="Logrieco A.F."/>
            <person name="MacCabe A."/>
            <person name="Maekelae M.R."/>
            <person name="Malavazi I."/>
            <person name="Melin P."/>
            <person name="Meyer V."/>
            <person name="Mielnichuk N."/>
            <person name="Miskei M."/>
            <person name="Molnar A.P."/>
            <person name="Mule G."/>
            <person name="Ngan C.Y."/>
            <person name="Orejas M."/>
            <person name="Orosz E."/>
            <person name="Ouedraogo J.P."/>
            <person name="Overkamp K.M."/>
            <person name="Park H.-S."/>
            <person name="Perrone G."/>
            <person name="Piumi F."/>
            <person name="Punt P.J."/>
            <person name="Ram A.F."/>
            <person name="Ramon A."/>
            <person name="Rauscher S."/>
            <person name="Record E."/>
            <person name="Riano-Pachon D.M."/>
            <person name="Robert V."/>
            <person name="Roehrig J."/>
            <person name="Ruller R."/>
            <person name="Salamov A."/>
            <person name="Salih N.S."/>
            <person name="Samson R.A."/>
            <person name="Sandor E."/>
            <person name="Sanguinetti M."/>
            <person name="Schuetze T."/>
            <person name="Sepcic K."/>
            <person name="Shelest E."/>
            <person name="Sherlock G."/>
            <person name="Sophianopoulou V."/>
            <person name="Squina F.M."/>
            <person name="Sun H."/>
            <person name="Susca A."/>
            <person name="Todd R.B."/>
            <person name="Tsang A."/>
            <person name="Unkles S.E."/>
            <person name="van de Wiele N."/>
            <person name="van Rossen-Uffink D."/>
            <person name="Oliveira J.V."/>
            <person name="Vesth T.C."/>
            <person name="Visser J."/>
            <person name="Yu J.-H."/>
            <person name="Zhou M."/>
            <person name="Andersen M.R."/>
            <person name="Archer D.B."/>
            <person name="Baker S.E."/>
            <person name="Benoit I."/>
            <person name="Brakhage A.A."/>
            <person name="Braus G.H."/>
            <person name="Fischer R."/>
            <person name="Frisvad J.C."/>
            <person name="Goldman G.H."/>
            <person name="Houbraken J."/>
            <person name="Oakley B."/>
            <person name="Pocsi I."/>
            <person name="Scazzocchio C."/>
            <person name="Seiboth B."/>
            <person name="vanKuyk P.A."/>
            <person name="Wortman J."/>
            <person name="Dyer P.S."/>
            <person name="Grigoriev I.V."/>
        </authorList>
    </citation>
    <scope>NUCLEOTIDE SEQUENCE [LARGE SCALE GENOMIC DNA]</scope>
    <source>
        <strain evidence="3">CBS 106.47</strain>
    </source>
</reference>
<sequence length="56" mass="6379">MNLWGLDWTLVQILLVLLLCTEYIPWFVLYSVQQSIELCLLTGDGGLCFPSEGNMQ</sequence>
<organism evidence="2 3">
    <name type="scientific">Aspergillus luchuensis (strain CBS 106.47)</name>
    <dbReference type="NCBI Taxonomy" id="1137211"/>
    <lineage>
        <taxon>Eukaryota</taxon>
        <taxon>Fungi</taxon>
        <taxon>Dikarya</taxon>
        <taxon>Ascomycota</taxon>
        <taxon>Pezizomycotina</taxon>
        <taxon>Eurotiomycetes</taxon>
        <taxon>Eurotiomycetidae</taxon>
        <taxon>Eurotiales</taxon>
        <taxon>Aspergillaceae</taxon>
        <taxon>Aspergillus</taxon>
        <taxon>Aspergillus subgen. Circumdati</taxon>
    </lineage>
</organism>
<gene>
    <name evidence="2" type="ORF">ASPFODRAFT_52914</name>
</gene>
<dbReference type="AlphaFoldDB" id="A0A1M3T1Q4"/>
<name>A0A1M3T1Q4_ASPLC</name>
<accession>A0A1M3T1Q4</accession>
<keyword evidence="1" id="KW-0812">Transmembrane</keyword>
<keyword evidence="1" id="KW-0472">Membrane</keyword>